<name>A0A120K0U4_9SACH</name>
<feature type="compositionally biased region" description="Polar residues" evidence="1">
    <location>
        <begin position="367"/>
        <end position="381"/>
    </location>
</feature>
<accession>A0A120K0U4</accession>
<gene>
    <name evidence="3" type="ORF">AW171_hschr2205</name>
</gene>
<evidence type="ECO:0000259" key="2">
    <source>
        <dbReference type="Pfam" id="PF13002"/>
    </source>
</evidence>
<protein>
    <submittedName>
        <fullName evidence="3">HBL210Wp</fullName>
    </submittedName>
</protein>
<dbReference type="Pfam" id="PF13002">
    <property type="entry name" value="LDB19"/>
    <property type="match status" value="1"/>
</dbReference>
<evidence type="ECO:0000256" key="1">
    <source>
        <dbReference type="SAM" id="MobiDB-lite"/>
    </source>
</evidence>
<feature type="domain" description="LDB19 N-terminal" evidence="2">
    <location>
        <begin position="132"/>
        <end position="320"/>
    </location>
</feature>
<feature type="region of interest" description="Disordered" evidence="1">
    <location>
        <begin position="97"/>
        <end position="117"/>
    </location>
</feature>
<dbReference type="Proteomes" id="UP000243052">
    <property type="component" value="Chromosome ii"/>
</dbReference>
<dbReference type="EMBL" id="CP014242">
    <property type="protein sequence ID" value="AMD18692.1"/>
    <property type="molecule type" value="Genomic_DNA"/>
</dbReference>
<proteinExistence type="predicted"/>
<dbReference type="RefSeq" id="XP_017985688.1">
    <property type="nucleotide sequence ID" value="XM_018130216.1"/>
</dbReference>
<dbReference type="GeneID" id="28721844"/>
<keyword evidence="4" id="KW-1185">Reference proteome</keyword>
<dbReference type="STRING" id="45286.A0A120K0U4"/>
<reference evidence="3 4" key="1">
    <citation type="submission" date="2016-01" db="EMBL/GenBank/DDBJ databases">
        <title>Genome sequence of the yeast Holleya sinecauda.</title>
        <authorList>
            <person name="Dietrich F.S."/>
        </authorList>
    </citation>
    <scope>NUCLEOTIDE SEQUENCE [LARGE SCALE GENOMIC DNA]</scope>
    <source>
        <strain evidence="3 4">ATCC 58844</strain>
    </source>
</reference>
<sequence>MVFPRFGSLSKPVGEQRDAEGRTMGIGRAKPKTVCPFELGIKIESPPCVLYGSALESTGALLNGLLILDVKKKAELTGTDWHGLKLSSRLGSYSMSKSRAGGKAPVRQHSAVGGSAYSPVDETEEGVYLTGLKLRMIQHVRYGKPFVPNSHVIASCGSCKKRDTDLAKWDVLKAAKWVASGQHSYPFSYLVPGHISSTCSLGSGGGTKISYELLAEASYRYKGADVEGKDEHIVLSVPVAVTRSILRGPEKNSLRVFPPTDVVAAALLPNVIYPTSTFPLELRLDGVCSEGRKWRMRRLTWRIDEKVRVKSHACPLHMSKLKVLEDEVKEKQARNAKKPIRPIKRTPDMGPQVTVAAHTPENPAFEISQNTGRRDSNNANLYDQTTSSAASNVFVHPSDHAMQQELHEQNERLRRQQLEEEQKQETTIYTEEIRTLASEDINSGWKSDFSETGKIELVIDVDCTKLHSGVSNPVNYVSTARPFVPPPSHPANVACDIEDHALGIFVSHLLSVEIIVAEEVLQYSNGQPINESPHVHPGAAEKVSTGTSTNSDHRLAELSPMFANRNHNSQRRVSETGFTDEIGTATQTPLSSRIVGVPTGAARVLRMQFRLVMTERSGIGISWDDEVPPTYQAVKHLSPPGYYDIPVKQLSTPSNTHTLHDVSIDSAGSVSGSQTSIELSKLTLSPSVSNPHINGSDPISLSIEDSRVDSGENIMVIQGNVFGESSTLTPHPTRNIRVVNMSELLDTNRITQ</sequence>
<dbReference type="AlphaFoldDB" id="A0A120K0U4"/>
<dbReference type="OrthoDB" id="3832628at2759"/>
<feature type="region of interest" description="Disordered" evidence="1">
    <location>
        <begin position="531"/>
        <end position="552"/>
    </location>
</feature>
<dbReference type="InterPro" id="IPR024391">
    <property type="entry name" value="LDB19_N"/>
</dbReference>
<evidence type="ECO:0000313" key="4">
    <source>
        <dbReference type="Proteomes" id="UP000243052"/>
    </source>
</evidence>
<feature type="region of interest" description="Disordered" evidence="1">
    <location>
        <begin position="341"/>
        <end position="381"/>
    </location>
</feature>
<evidence type="ECO:0000313" key="3">
    <source>
        <dbReference type="EMBL" id="AMD18692.1"/>
    </source>
</evidence>
<organism evidence="3 4">
    <name type="scientific">Eremothecium sinecaudum</name>
    <dbReference type="NCBI Taxonomy" id="45286"/>
    <lineage>
        <taxon>Eukaryota</taxon>
        <taxon>Fungi</taxon>
        <taxon>Dikarya</taxon>
        <taxon>Ascomycota</taxon>
        <taxon>Saccharomycotina</taxon>
        <taxon>Saccharomycetes</taxon>
        <taxon>Saccharomycetales</taxon>
        <taxon>Saccharomycetaceae</taxon>
        <taxon>Eremothecium</taxon>
    </lineage>
</organism>